<feature type="transmembrane region" description="Helical" evidence="7">
    <location>
        <begin position="103"/>
        <end position="120"/>
    </location>
</feature>
<dbReference type="Gene3D" id="1.20.1740.10">
    <property type="entry name" value="Amino acid/polyamine transporter I"/>
    <property type="match status" value="1"/>
</dbReference>
<dbReference type="RefSeq" id="WP_135350109.1">
    <property type="nucleotide sequence ID" value="NZ_SRJD01000040.1"/>
</dbReference>
<feature type="transmembrane region" description="Helical" evidence="7">
    <location>
        <begin position="250"/>
        <end position="274"/>
    </location>
</feature>
<evidence type="ECO:0000313" key="10">
    <source>
        <dbReference type="Proteomes" id="UP000298347"/>
    </source>
</evidence>
<keyword evidence="6 7" id="KW-0472">Membrane</keyword>
<dbReference type="InterPro" id="IPR004841">
    <property type="entry name" value="AA-permease/SLC12A_dom"/>
</dbReference>
<keyword evidence="10" id="KW-1185">Reference proteome</keyword>
<keyword evidence="4" id="KW-0029">Amino-acid transport</keyword>
<reference evidence="9 10" key="1">
    <citation type="journal article" date="2015" name="Int. J. Syst. Evol. Microbiol.">
        <title>Sporolactobacillus shoreae sp. nov. and Sporolactobacillus spathodeae sp. nov., two spore-forming lactic acid bacteria isolated from tree barks in Thailand.</title>
        <authorList>
            <person name="Thamacharoensuk T."/>
            <person name="Kitahara M."/>
            <person name="Ohkuma M."/>
            <person name="Thongchul N."/>
            <person name="Tanasupawat S."/>
        </authorList>
    </citation>
    <scope>NUCLEOTIDE SEQUENCE [LARGE SCALE GENOMIC DNA]</scope>
    <source>
        <strain evidence="9 10">BK92</strain>
    </source>
</reference>
<feature type="transmembrane region" description="Helical" evidence="7">
    <location>
        <begin position="413"/>
        <end position="431"/>
    </location>
</feature>
<protein>
    <submittedName>
        <fullName evidence="9">Amino acid permease</fullName>
    </submittedName>
</protein>
<evidence type="ECO:0000256" key="6">
    <source>
        <dbReference type="ARBA" id="ARBA00023136"/>
    </source>
</evidence>
<keyword evidence="2" id="KW-0813">Transport</keyword>
<dbReference type="PANTHER" id="PTHR43495">
    <property type="entry name" value="GABA PERMEASE"/>
    <property type="match status" value="1"/>
</dbReference>
<dbReference type="Pfam" id="PF00324">
    <property type="entry name" value="AA_permease"/>
    <property type="match status" value="1"/>
</dbReference>
<evidence type="ECO:0000256" key="1">
    <source>
        <dbReference type="ARBA" id="ARBA00004141"/>
    </source>
</evidence>
<feature type="domain" description="Amino acid permease/ SLC12A" evidence="8">
    <location>
        <begin position="33"/>
        <end position="460"/>
    </location>
</feature>
<evidence type="ECO:0000256" key="3">
    <source>
        <dbReference type="ARBA" id="ARBA00022692"/>
    </source>
</evidence>
<evidence type="ECO:0000256" key="2">
    <source>
        <dbReference type="ARBA" id="ARBA00022448"/>
    </source>
</evidence>
<evidence type="ECO:0000259" key="8">
    <source>
        <dbReference type="Pfam" id="PF00324"/>
    </source>
</evidence>
<feature type="transmembrane region" description="Helical" evidence="7">
    <location>
        <begin position="30"/>
        <end position="50"/>
    </location>
</feature>
<feature type="transmembrane region" description="Helical" evidence="7">
    <location>
        <begin position="62"/>
        <end position="82"/>
    </location>
</feature>
<sequence length="466" mass="51542">MKKFHHPIQDMAVRRQKINIKSGKGANLSWWQLSLIGISSVIGAGFFLGSGLSIHNAGASVLISYLIAGISALIVFAALAEMTVNDPQSGSFRTYAKKAYGESYAFVFGWIYWFAGLMIVSSEITALSTFTRFWLPNVPLWLFFAGYACIGIGVVLLGVQDFGTIESYLAILKLSALFAFILFALLVLVGGKSALFHSLSVHSPFQAGMFPNGFTGFWASMIFVLLSFGGIEIVGLTAEKLRDEREVTKAGYTLVIALVIVYLLSILSILLLAPWKAISSSESPFVTALSIFRIPAVGGIFNFVILTAAFSTMIGALYSMTTVLAALAADHDAPKLFDKRSKKDIPVFGLLLTLVLLIFVDLLSYILPKSVYEYLATASGTMLLLNWLNIILADLKNRRTYAEEHWTMPFQPYSGLIGIMIITLSIIGSVFHRQQRISLIFTLVIVFLIMVMYWIKKKFQQRTYQE</sequence>
<dbReference type="Proteomes" id="UP000298347">
    <property type="component" value="Unassembled WGS sequence"/>
</dbReference>
<dbReference type="EMBL" id="SRJD01000040">
    <property type="protein sequence ID" value="TGA95740.1"/>
    <property type="molecule type" value="Genomic_DNA"/>
</dbReference>
<dbReference type="PANTHER" id="PTHR43495:SF5">
    <property type="entry name" value="GAMMA-AMINOBUTYRIC ACID PERMEASE"/>
    <property type="match status" value="1"/>
</dbReference>
<feature type="transmembrane region" description="Helical" evidence="7">
    <location>
        <begin position="437"/>
        <end position="455"/>
    </location>
</feature>
<feature type="transmembrane region" description="Helical" evidence="7">
    <location>
        <begin position="294"/>
        <end position="327"/>
    </location>
</feature>
<dbReference type="PIRSF" id="PIRSF006060">
    <property type="entry name" value="AA_transporter"/>
    <property type="match status" value="1"/>
</dbReference>
<keyword evidence="5 7" id="KW-1133">Transmembrane helix</keyword>
<evidence type="ECO:0000313" key="9">
    <source>
        <dbReference type="EMBL" id="TGA95740.1"/>
    </source>
</evidence>
<dbReference type="GO" id="GO:0006865">
    <property type="term" value="P:amino acid transport"/>
    <property type="evidence" value="ECO:0007669"/>
    <property type="project" value="UniProtKB-KW"/>
</dbReference>
<dbReference type="PROSITE" id="PS00218">
    <property type="entry name" value="AMINO_ACID_PERMEASE_1"/>
    <property type="match status" value="1"/>
</dbReference>
<dbReference type="GO" id="GO:0016020">
    <property type="term" value="C:membrane"/>
    <property type="evidence" value="ECO:0007669"/>
    <property type="project" value="UniProtKB-SubCell"/>
</dbReference>
<feature type="transmembrane region" description="Helical" evidence="7">
    <location>
        <begin position="374"/>
        <end position="392"/>
    </location>
</feature>
<proteinExistence type="predicted"/>
<evidence type="ECO:0000256" key="4">
    <source>
        <dbReference type="ARBA" id="ARBA00022970"/>
    </source>
</evidence>
<feature type="transmembrane region" description="Helical" evidence="7">
    <location>
        <begin position="140"/>
        <end position="159"/>
    </location>
</feature>
<dbReference type="AlphaFoldDB" id="A0A4Z0GGP1"/>
<name>A0A4Z0GGP1_9BACL</name>
<evidence type="ECO:0000256" key="5">
    <source>
        <dbReference type="ARBA" id="ARBA00022989"/>
    </source>
</evidence>
<organism evidence="9 10">
    <name type="scientific">Sporolactobacillus shoreae</name>
    <dbReference type="NCBI Taxonomy" id="1465501"/>
    <lineage>
        <taxon>Bacteria</taxon>
        <taxon>Bacillati</taxon>
        <taxon>Bacillota</taxon>
        <taxon>Bacilli</taxon>
        <taxon>Bacillales</taxon>
        <taxon>Sporolactobacillaceae</taxon>
        <taxon>Sporolactobacillus</taxon>
    </lineage>
</organism>
<accession>A0A4Z0GGP1</accession>
<feature type="transmembrane region" description="Helical" evidence="7">
    <location>
        <begin position="216"/>
        <end position="238"/>
    </location>
</feature>
<keyword evidence="3 7" id="KW-0812">Transmembrane</keyword>
<dbReference type="OrthoDB" id="9780162at2"/>
<feature type="transmembrane region" description="Helical" evidence="7">
    <location>
        <begin position="171"/>
        <end position="196"/>
    </location>
</feature>
<gene>
    <name evidence="9" type="ORF">E4665_17615</name>
</gene>
<dbReference type="GO" id="GO:0055085">
    <property type="term" value="P:transmembrane transport"/>
    <property type="evidence" value="ECO:0007669"/>
    <property type="project" value="InterPro"/>
</dbReference>
<evidence type="ECO:0000256" key="7">
    <source>
        <dbReference type="SAM" id="Phobius"/>
    </source>
</evidence>
<dbReference type="InterPro" id="IPR004840">
    <property type="entry name" value="Amino_acid_permease_CS"/>
</dbReference>
<comment type="subcellular location">
    <subcellularLocation>
        <location evidence="1">Membrane</location>
        <topology evidence="1">Multi-pass membrane protein</topology>
    </subcellularLocation>
</comment>
<comment type="caution">
    <text evidence="9">The sequence shown here is derived from an EMBL/GenBank/DDBJ whole genome shotgun (WGS) entry which is preliminary data.</text>
</comment>
<feature type="transmembrane region" description="Helical" evidence="7">
    <location>
        <begin position="347"/>
        <end position="368"/>
    </location>
</feature>